<dbReference type="Gene3D" id="2.20.100.10">
    <property type="entry name" value="Thrombospondin type-1 (TSP1) repeat"/>
    <property type="match status" value="3"/>
</dbReference>
<proteinExistence type="predicted"/>
<dbReference type="PROSITE" id="PS50092">
    <property type="entry name" value="TSP1"/>
    <property type="match status" value="3"/>
</dbReference>
<keyword evidence="1" id="KW-0677">Repeat</keyword>
<keyword evidence="5" id="KW-1185">Reference proteome</keyword>
<evidence type="ECO:0008006" key="6">
    <source>
        <dbReference type="Google" id="ProtNLM"/>
    </source>
</evidence>
<dbReference type="PANTHER" id="PTHR22906">
    <property type="entry name" value="PROPERDIN"/>
    <property type="match status" value="1"/>
</dbReference>
<dbReference type="AlphaFoldDB" id="A0A8W8LP85"/>
<sequence>MAVLSLNIAVVVLCLSSLCSYLVSTCNIHSGLQFYSCIKYSRVSYSQPYKCGFWYWQRCYRTKYTHSAHHTTCFRSCRVNGGWNSWQAWGAWSSCDRACGRGRRVRYGVRECNNPSPKNGGARCPGSHIRKNSGSCLLKHCPVNGAWSSWKAWAVWSSCDKTCGNGRRTRQRARVCNNPSPKYGGLPCRGSHIKRESGFCLRKHCPVNGSWSVYGPWGKFSECSKTCGAGAQSRYRHRTCNNPKPQYGGRNCTGPSIKSETSPCNTNPC</sequence>
<keyword evidence="3" id="KW-0732">Signal</keyword>
<dbReference type="EnsemblMetazoa" id="G28994.1">
    <property type="protein sequence ID" value="G28994.1:cds"/>
    <property type="gene ID" value="G28994"/>
</dbReference>
<keyword evidence="2" id="KW-1015">Disulfide bond</keyword>
<reference evidence="4" key="1">
    <citation type="submission" date="2022-08" db="UniProtKB">
        <authorList>
            <consortium name="EnsemblMetazoa"/>
        </authorList>
    </citation>
    <scope>IDENTIFICATION</scope>
    <source>
        <strain evidence="4">05x7-T-G4-1.051#20</strain>
    </source>
</reference>
<evidence type="ECO:0000313" key="4">
    <source>
        <dbReference type="EnsemblMetazoa" id="G28994.1:cds"/>
    </source>
</evidence>
<evidence type="ECO:0000256" key="1">
    <source>
        <dbReference type="ARBA" id="ARBA00022737"/>
    </source>
</evidence>
<dbReference type="InterPro" id="IPR036383">
    <property type="entry name" value="TSP1_rpt_sf"/>
</dbReference>
<dbReference type="Proteomes" id="UP000005408">
    <property type="component" value="Unassembled WGS sequence"/>
</dbReference>
<dbReference type="FunFam" id="2.20.100.10:FF:000001">
    <property type="entry name" value="semaphorin-5A isoform X1"/>
    <property type="match status" value="2"/>
</dbReference>
<organism evidence="4 5">
    <name type="scientific">Magallana gigas</name>
    <name type="common">Pacific oyster</name>
    <name type="synonym">Crassostrea gigas</name>
    <dbReference type="NCBI Taxonomy" id="29159"/>
    <lineage>
        <taxon>Eukaryota</taxon>
        <taxon>Metazoa</taxon>
        <taxon>Spiralia</taxon>
        <taxon>Lophotrochozoa</taxon>
        <taxon>Mollusca</taxon>
        <taxon>Bivalvia</taxon>
        <taxon>Autobranchia</taxon>
        <taxon>Pteriomorphia</taxon>
        <taxon>Ostreida</taxon>
        <taxon>Ostreoidea</taxon>
        <taxon>Ostreidae</taxon>
        <taxon>Magallana</taxon>
    </lineage>
</organism>
<feature type="signal peptide" evidence="3">
    <location>
        <begin position="1"/>
        <end position="25"/>
    </location>
</feature>
<protein>
    <recommendedName>
        <fullName evidence="6">Hemicentin-1</fullName>
    </recommendedName>
</protein>
<feature type="chain" id="PRO_5036490456" description="Hemicentin-1" evidence="3">
    <location>
        <begin position="26"/>
        <end position="269"/>
    </location>
</feature>
<name>A0A8W8LP85_MAGGI</name>
<evidence type="ECO:0000256" key="2">
    <source>
        <dbReference type="ARBA" id="ARBA00023157"/>
    </source>
</evidence>
<dbReference type="PANTHER" id="PTHR22906:SF48">
    <property type="entry name" value="THROMBOSPONDIN TYPE 1 DOMAIN PROTEIN"/>
    <property type="match status" value="1"/>
</dbReference>
<accession>A0A8W8LP85</accession>
<dbReference type="InterPro" id="IPR052065">
    <property type="entry name" value="Compl_asym_regulator"/>
</dbReference>
<evidence type="ECO:0000256" key="3">
    <source>
        <dbReference type="SAM" id="SignalP"/>
    </source>
</evidence>
<dbReference type="OMA" id="RACNTHT"/>
<dbReference type="OrthoDB" id="6043890at2759"/>
<dbReference type="Pfam" id="PF00090">
    <property type="entry name" value="TSP_1"/>
    <property type="match status" value="3"/>
</dbReference>
<dbReference type="SUPFAM" id="SSF82895">
    <property type="entry name" value="TSP-1 type 1 repeat"/>
    <property type="match status" value="3"/>
</dbReference>
<dbReference type="SMART" id="SM00209">
    <property type="entry name" value="TSP1"/>
    <property type="match status" value="3"/>
</dbReference>
<evidence type="ECO:0000313" key="5">
    <source>
        <dbReference type="Proteomes" id="UP000005408"/>
    </source>
</evidence>
<dbReference type="InterPro" id="IPR000884">
    <property type="entry name" value="TSP1_rpt"/>
</dbReference>